<protein>
    <submittedName>
        <fullName evidence="2">Uncharacterized protein</fullName>
    </submittedName>
</protein>
<feature type="non-terminal residue" evidence="2">
    <location>
        <position position="1"/>
    </location>
</feature>
<keyword evidence="1" id="KW-1133">Transmembrane helix</keyword>
<feature type="transmembrane region" description="Helical" evidence="1">
    <location>
        <begin position="20"/>
        <end position="41"/>
    </location>
</feature>
<keyword evidence="1" id="KW-0812">Transmembrane</keyword>
<dbReference type="AlphaFoldDB" id="A0A401QEI9"/>
<evidence type="ECO:0000256" key="1">
    <source>
        <dbReference type="SAM" id="Phobius"/>
    </source>
</evidence>
<comment type="caution">
    <text evidence="2">The sequence shown here is derived from an EMBL/GenBank/DDBJ whole genome shotgun (WGS) entry which is preliminary data.</text>
</comment>
<keyword evidence="1" id="KW-0472">Membrane</keyword>
<gene>
    <name evidence="2" type="ORF">scyTo_0024320</name>
</gene>
<sequence>KNRTSPGVNTTTPGVGKLGLAMIIMPGAIVVIGIIAAVIYCRHCRR</sequence>
<proteinExistence type="predicted"/>
<accession>A0A401QEI9</accession>
<evidence type="ECO:0000313" key="3">
    <source>
        <dbReference type="Proteomes" id="UP000288216"/>
    </source>
</evidence>
<name>A0A401QEI9_SCYTO</name>
<dbReference type="EMBL" id="BFAA01043266">
    <property type="protein sequence ID" value="GCB83762.1"/>
    <property type="molecule type" value="Genomic_DNA"/>
</dbReference>
<evidence type="ECO:0000313" key="2">
    <source>
        <dbReference type="EMBL" id="GCB83762.1"/>
    </source>
</evidence>
<reference evidence="2 3" key="1">
    <citation type="journal article" date="2018" name="Nat. Ecol. Evol.">
        <title>Shark genomes provide insights into elasmobranch evolution and the origin of vertebrates.</title>
        <authorList>
            <person name="Hara Y"/>
            <person name="Yamaguchi K"/>
            <person name="Onimaru K"/>
            <person name="Kadota M"/>
            <person name="Koyanagi M"/>
            <person name="Keeley SD"/>
            <person name="Tatsumi K"/>
            <person name="Tanaka K"/>
            <person name="Motone F"/>
            <person name="Kageyama Y"/>
            <person name="Nozu R"/>
            <person name="Adachi N"/>
            <person name="Nishimura O"/>
            <person name="Nakagawa R"/>
            <person name="Tanegashima C"/>
            <person name="Kiyatake I"/>
            <person name="Matsumoto R"/>
            <person name="Murakumo K"/>
            <person name="Nishida K"/>
            <person name="Terakita A"/>
            <person name="Kuratani S"/>
            <person name="Sato K"/>
            <person name="Hyodo S Kuraku.S."/>
        </authorList>
    </citation>
    <scope>NUCLEOTIDE SEQUENCE [LARGE SCALE GENOMIC DNA]</scope>
</reference>
<organism evidence="2 3">
    <name type="scientific">Scyliorhinus torazame</name>
    <name type="common">Cloudy catshark</name>
    <name type="synonym">Catulus torazame</name>
    <dbReference type="NCBI Taxonomy" id="75743"/>
    <lineage>
        <taxon>Eukaryota</taxon>
        <taxon>Metazoa</taxon>
        <taxon>Chordata</taxon>
        <taxon>Craniata</taxon>
        <taxon>Vertebrata</taxon>
        <taxon>Chondrichthyes</taxon>
        <taxon>Elasmobranchii</taxon>
        <taxon>Galeomorphii</taxon>
        <taxon>Galeoidea</taxon>
        <taxon>Carcharhiniformes</taxon>
        <taxon>Scyliorhinidae</taxon>
        <taxon>Scyliorhinus</taxon>
    </lineage>
</organism>
<keyword evidence="3" id="KW-1185">Reference proteome</keyword>
<dbReference type="Proteomes" id="UP000288216">
    <property type="component" value="Unassembled WGS sequence"/>
</dbReference>